<accession>A0A2P2GN84</accession>
<evidence type="ECO:0000256" key="1">
    <source>
        <dbReference type="SAM" id="MobiDB-lite"/>
    </source>
</evidence>
<keyword evidence="5" id="KW-1185">Reference proteome</keyword>
<feature type="compositionally biased region" description="Basic and acidic residues" evidence="1">
    <location>
        <begin position="313"/>
        <end position="332"/>
    </location>
</feature>
<dbReference type="Pfam" id="PF19916">
    <property type="entry name" value="VMAP-M0"/>
    <property type="match status" value="1"/>
</dbReference>
<dbReference type="Pfam" id="PF20028">
    <property type="entry name" value="VMAP-C"/>
    <property type="match status" value="1"/>
</dbReference>
<dbReference type="SUPFAM" id="SSF50494">
    <property type="entry name" value="Trypsin-like serine proteases"/>
    <property type="match status" value="1"/>
</dbReference>
<dbReference type="EMBL" id="LAQS01000021">
    <property type="protein sequence ID" value="KKZ72978.1"/>
    <property type="molecule type" value="Genomic_DNA"/>
</dbReference>
<organism evidence="4 5">
    <name type="scientific">Streptomyces showdoensis</name>
    <dbReference type="NCBI Taxonomy" id="68268"/>
    <lineage>
        <taxon>Bacteria</taxon>
        <taxon>Bacillati</taxon>
        <taxon>Actinomycetota</taxon>
        <taxon>Actinomycetes</taxon>
        <taxon>Kitasatosporales</taxon>
        <taxon>Streptomycetaceae</taxon>
        <taxon>Streptomyces</taxon>
    </lineage>
</organism>
<feature type="domain" description="vWA-MoxR associated protein C-terminal" evidence="3">
    <location>
        <begin position="374"/>
        <end position="603"/>
    </location>
</feature>
<evidence type="ECO:0000313" key="4">
    <source>
        <dbReference type="EMBL" id="KKZ72978.1"/>
    </source>
</evidence>
<name>A0A2P2GN84_STREW</name>
<sequence length="618" mass="66594">MGSPAWHVRVDGGGLVGSGFLVAADTVLTCAHVVEGHGDATVWFPGAQALGTVPARVTRRGPWGGGATDPGDVAVLTLDRPVRVPPVAFAGPEGVGEDREPPRLVAYGFPEGYVEEGAQTELRTTSADQLIHDEWQQAEYWKGYGQEPSHGFSGAAAMRAADGAVVGMVASYDPVVRNARIIPARVLARYVPALAALVPTPGCSPEEKRGLLDLVERAGPLPVPVERLLAAATGPLGPALPPAPPRDLWQGVWHLLTETTVVGDRVPLAELALRVADLMDDQELRRAFRVWAREHRERRRGPRPSGPALPCDDEPRHETASSAARDRARDRPAGSGGPDGPGAPASVPGGPPPWAPILVEVRRSGADGSSVIAEVSVYRGGDRLLVSERRLTVGRLRGWVLDRIDEAYEEIVDGRPLIAFALPRSWLNKDVDQWTRKRGKEPPIGCSSPVVVLDHDRRSKGRQQFALKRVWEELDRQDGSPLHRVACATPQGAAQLSVLLQDVRGAVGFARPPTASRERSLYGAALDAPAPIVLWPRNGCPPGGPCAGNCSGTGFLDRIAERISRLPPAELPDVVFRLRKEAFLHEGPEPHWAAHVSLVWEDPRRFPEVRPLRHSPVG</sequence>
<evidence type="ECO:0008006" key="6">
    <source>
        <dbReference type="Google" id="ProtNLM"/>
    </source>
</evidence>
<dbReference type="InterPro" id="IPR045555">
    <property type="entry name" value="VMAP-M0"/>
</dbReference>
<evidence type="ECO:0000259" key="3">
    <source>
        <dbReference type="Pfam" id="PF20028"/>
    </source>
</evidence>
<comment type="caution">
    <text evidence="4">The sequence shown here is derived from an EMBL/GenBank/DDBJ whole genome shotgun (WGS) entry which is preliminary data.</text>
</comment>
<feature type="region of interest" description="Disordered" evidence="1">
    <location>
        <begin position="295"/>
        <end position="356"/>
    </location>
</feature>
<evidence type="ECO:0000259" key="2">
    <source>
        <dbReference type="Pfam" id="PF19916"/>
    </source>
</evidence>
<dbReference type="Pfam" id="PF13365">
    <property type="entry name" value="Trypsin_2"/>
    <property type="match status" value="1"/>
</dbReference>
<dbReference type="AlphaFoldDB" id="A0A2P2GN84"/>
<dbReference type="InterPro" id="IPR009003">
    <property type="entry name" value="Peptidase_S1_PA"/>
</dbReference>
<dbReference type="RefSeq" id="WP_046908385.1">
    <property type="nucleotide sequence ID" value="NZ_BAAAXG010000028.1"/>
</dbReference>
<reference evidence="4 5" key="1">
    <citation type="submission" date="2015-05" db="EMBL/GenBank/DDBJ databases">
        <title>Draft Genome assembly of Streptomyces showdoensis.</title>
        <authorList>
            <person name="Thapa K.K."/>
            <person name="Metsa-Ketela M."/>
        </authorList>
    </citation>
    <scope>NUCLEOTIDE SEQUENCE [LARGE SCALE GENOMIC DNA]</scope>
    <source>
        <strain evidence="4 5">ATCC 15227</strain>
    </source>
</reference>
<dbReference type="OrthoDB" id="3329683at2"/>
<evidence type="ECO:0000313" key="5">
    <source>
        <dbReference type="Proteomes" id="UP000265325"/>
    </source>
</evidence>
<proteinExistence type="predicted"/>
<gene>
    <name evidence="4" type="ORF">VO63_15675</name>
</gene>
<dbReference type="Gene3D" id="2.40.10.10">
    <property type="entry name" value="Trypsin-like serine proteases"/>
    <property type="match status" value="1"/>
</dbReference>
<protein>
    <recommendedName>
        <fullName evidence="6">Serine protease</fullName>
    </recommendedName>
</protein>
<feature type="domain" description="vWA-MoxR associated protein middle region 0" evidence="2">
    <location>
        <begin position="208"/>
        <end position="299"/>
    </location>
</feature>
<dbReference type="Proteomes" id="UP000265325">
    <property type="component" value="Unassembled WGS sequence"/>
</dbReference>
<dbReference type="InterPro" id="IPR045450">
    <property type="entry name" value="VMAP_C"/>
</dbReference>
<dbReference type="InterPro" id="IPR043504">
    <property type="entry name" value="Peptidase_S1_PA_chymotrypsin"/>
</dbReference>